<sequence length="125" mass="13975">MYAAFNNRQLILVLKWGAWAIYVLLGLPGEELAAVYHNVPPQALLGLAVKYLFTRFAWTVLRQTTFVRAGVARRLVLVGEDGRSHASDVSGKECRDGFLPALAWGKSHSQSRSHSPKKRTRDELV</sequence>
<dbReference type="EMBL" id="ANFO01001043">
    <property type="protein sequence ID" value="KGQ04614.1"/>
    <property type="molecule type" value="Genomic_DNA"/>
</dbReference>
<proteinExistence type="predicted"/>
<accession>A0A0A2VV19</accession>
<dbReference type="HOGENOM" id="CLU_1992213_0_0_1"/>
<organism evidence="2 3">
    <name type="scientific">Beauveria bassiana D1-5</name>
    <dbReference type="NCBI Taxonomy" id="1245745"/>
    <lineage>
        <taxon>Eukaryota</taxon>
        <taxon>Fungi</taxon>
        <taxon>Dikarya</taxon>
        <taxon>Ascomycota</taxon>
        <taxon>Pezizomycotina</taxon>
        <taxon>Sordariomycetes</taxon>
        <taxon>Hypocreomycetidae</taxon>
        <taxon>Hypocreales</taxon>
        <taxon>Cordycipitaceae</taxon>
        <taxon>Beauveria</taxon>
    </lineage>
</organism>
<reference evidence="2 3" key="1">
    <citation type="submission" date="2012-10" db="EMBL/GenBank/DDBJ databases">
        <title>Genome sequencing and analysis of entomopathogenic fungi Beauveria bassiana D1-5.</title>
        <authorList>
            <person name="Li Q."/>
            <person name="Wang L."/>
            <person name="Zhang Z."/>
            <person name="Wang Q."/>
            <person name="Ren J."/>
            <person name="Wang M."/>
            <person name="Xu W."/>
            <person name="Wang J."/>
            <person name="Lu Y."/>
            <person name="Du Q."/>
            <person name="Sun Z."/>
        </authorList>
    </citation>
    <scope>NUCLEOTIDE SEQUENCE [LARGE SCALE GENOMIC DNA]</scope>
    <source>
        <strain evidence="2 3">D1-5</strain>
    </source>
</reference>
<evidence type="ECO:0000313" key="2">
    <source>
        <dbReference type="EMBL" id="KGQ04614.1"/>
    </source>
</evidence>
<name>A0A0A2VV19_BEABA</name>
<protein>
    <submittedName>
        <fullName evidence="2">Uncharacterized protein</fullName>
    </submittedName>
</protein>
<feature type="region of interest" description="Disordered" evidence="1">
    <location>
        <begin position="105"/>
        <end position="125"/>
    </location>
</feature>
<evidence type="ECO:0000256" key="1">
    <source>
        <dbReference type="SAM" id="MobiDB-lite"/>
    </source>
</evidence>
<gene>
    <name evidence="2" type="ORF">BBAD15_g10138</name>
</gene>
<evidence type="ECO:0000313" key="3">
    <source>
        <dbReference type="Proteomes" id="UP000030106"/>
    </source>
</evidence>
<dbReference type="AlphaFoldDB" id="A0A0A2VV19"/>
<dbReference type="Proteomes" id="UP000030106">
    <property type="component" value="Unassembled WGS sequence"/>
</dbReference>
<comment type="caution">
    <text evidence="2">The sequence shown here is derived from an EMBL/GenBank/DDBJ whole genome shotgun (WGS) entry which is preliminary data.</text>
</comment>
<feature type="compositionally biased region" description="Basic residues" evidence="1">
    <location>
        <begin position="109"/>
        <end position="119"/>
    </location>
</feature>